<feature type="region of interest" description="Disordered" evidence="1">
    <location>
        <begin position="347"/>
        <end position="373"/>
    </location>
</feature>
<feature type="non-terminal residue" evidence="2">
    <location>
        <position position="473"/>
    </location>
</feature>
<dbReference type="Gramene" id="TVU48557">
    <property type="protein sequence ID" value="TVU48557"/>
    <property type="gene ID" value="EJB05_08198"/>
</dbReference>
<dbReference type="EMBL" id="RWGY01000004">
    <property type="protein sequence ID" value="TVU48557.1"/>
    <property type="molecule type" value="Genomic_DNA"/>
</dbReference>
<evidence type="ECO:0000313" key="3">
    <source>
        <dbReference type="Proteomes" id="UP000324897"/>
    </source>
</evidence>
<dbReference type="AlphaFoldDB" id="A0A5J9WL11"/>
<dbReference type="PANTHER" id="PTHR35161:SF22">
    <property type="match status" value="1"/>
</dbReference>
<organism evidence="2 3">
    <name type="scientific">Eragrostis curvula</name>
    <name type="common">weeping love grass</name>
    <dbReference type="NCBI Taxonomy" id="38414"/>
    <lineage>
        <taxon>Eukaryota</taxon>
        <taxon>Viridiplantae</taxon>
        <taxon>Streptophyta</taxon>
        <taxon>Embryophyta</taxon>
        <taxon>Tracheophyta</taxon>
        <taxon>Spermatophyta</taxon>
        <taxon>Magnoliopsida</taxon>
        <taxon>Liliopsida</taxon>
        <taxon>Poales</taxon>
        <taxon>Poaceae</taxon>
        <taxon>PACMAD clade</taxon>
        <taxon>Chloridoideae</taxon>
        <taxon>Eragrostideae</taxon>
        <taxon>Eragrostidinae</taxon>
        <taxon>Eragrostis</taxon>
    </lineage>
</organism>
<evidence type="ECO:0000256" key="1">
    <source>
        <dbReference type="SAM" id="MobiDB-lite"/>
    </source>
</evidence>
<dbReference type="PANTHER" id="PTHR35161">
    <property type="entry name" value="OS02G0303100 PROTEIN"/>
    <property type="match status" value="1"/>
</dbReference>
<evidence type="ECO:0000313" key="2">
    <source>
        <dbReference type="EMBL" id="TVU48557.1"/>
    </source>
</evidence>
<feature type="compositionally biased region" description="Low complexity" evidence="1">
    <location>
        <begin position="31"/>
        <end position="47"/>
    </location>
</feature>
<feature type="region of interest" description="Disordered" evidence="1">
    <location>
        <begin position="31"/>
        <end position="59"/>
    </location>
</feature>
<feature type="region of interest" description="Disordered" evidence="1">
    <location>
        <begin position="400"/>
        <end position="426"/>
    </location>
</feature>
<keyword evidence="3" id="KW-1185">Reference proteome</keyword>
<accession>A0A5J9WL11</accession>
<name>A0A5J9WL11_9POAL</name>
<feature type="compositionally biased region" description="Polar residues" evidence="1">
    <location>
        <begin position="351"/>
        <end position="372"/>
    </location>
</feature>
<dbReference type="Proteomes" id="UP000324897">
    <property type="component" value="Chromosome 5"/>
</dbReference>
<gene>
    <name evidence="2" type="ORF">EJB05_08198</name>
</gene>
<feature type="compositionally biased region" description="Basic and acidic residues" evidence="1">
    <location>
        <begin position="400"/>
        <end position="413"/>
    </location>
</feature>
<proteinExistence type="predicted"/>
<protein>
    <submittedName>
        <fullName evidence="2">Uncharacterized protein</fullName>
    </submittedName>
</protein>
<comment type="caution">
    <text evidence="2">The sequence shown here is derived from an EMBL/GenBank/DDBJ whole genome shotgun (WGS) entry which is preliminary data.</text>
</comment>
<sequence length="473" mass="54260">MLVGQVRRAASSFVRSLASLDGGVRLFSSSAAPCPSPSTPSSSPATPGHHQASPLPGQLASADALARSRRWYSKFVPNRPQHIIHRGKDPSVLHAPGFGFKEPRFPVGMKMHPFTYARLYKPLIWWKIYGEDPEVITSEAGKELYHSLIHLLEDNHANGLSLPDNFTPAMLQVNHLGRLEMIDKLVLQPATEKSKARDYYMGALAIVEISQHSYHNDITGRMPDDLRELVKKMKDPKSPKGYRMLVDPSLMPLHFRSPASNDVYHFLFDELGYEERKDFFRDLAEDFKAQQLPWTKIAESNVLLAKFLWYKKPGDEALLPRYDDSPQSFLVYIRCVNAHPLEHNKKGKWQVKTQQQTSREVDAQQQDDSQNLVRDEVQKLGRSISAEDSGLGKLMEMDRQNTEHQKEGSESVKADANMDGPQNKRRRYTKDDLQLLLQSRFSYFLPYIYDWLEKKGYLRSRRPDIMFVNHSDH</sequence>
<reference evidence="2 3" key="1">
    <citation type="journal article" date="2019" name="Sci. Rep.">
        <title>A high-quality genome of Eragrostis curvula grass provides insights into Poaceae evolution and supports new strategies to enhance forage quality.</title>
        <authorList>
            <person name="Carballo J."/>
            <person name="Santos B.A.C.M."/>
            <person name="Zappacosta D."/>
            <person name="Garbus I."/>
            <person name="Selva J.P."/>
            <person name="Gallo C.A."/>
            <person name="Diaz A."/>
            <person name="Albertini E."/>
            <person name="Caccamo M."/>
            <person name="Echenique V."/>
        </authorList>
    </citation>
    <scope>NUCLEOTIDE SEQUENCE [LARGE SCALE GENOMIC DNA]</scope>
    <source>
        <strain evidence="3">cv. Victoria</strain>
        <tissue evidence="2">Leaf</tissue>
    </source>
</reference>